<gene>
    <name evidence="1" type="ORF">MNB_SUP05-11-456</name>
</gene>
<sequence length="42" mass="4778">MLAKAIRVANIEWDDAEAHSALYDTQKTAELFCQIFNAQTYS</sequence>
<dbReference type="GO" id="GO:0003676">
    <property type="term" value="F:nucleic acid binding"/>
    <property type="evidence" value="ECO:0007669"/>
    <property type="project" value="InterPro"/>
</dbReference>
<dbReference type="SUPFAM" id="SSF53098">
    <property type="entry name" value="Ribonuclease H-like"/>
    <property type="match status" value="1"/>
</dbReference>
<accession>A0A1W1DCN1</accession>
<dbReference type="InterPro" id="IPR012337">
    <property type="entry name" value="RNaseH-like_sf"/>
</dbReference>
<dbReference type="Gene3D" id="3.30.420.10">
    <property type="entry name" value="Ribonuclease H-like superfamily/Ribonuclease H"/>
    <property type="match status" value="1"/>
</dbReference>
<protein>
    <submittedName>
        <fullName evidence="1">Ribonuclease T</fullName>
        <ecNumber evidence="1">3.1.13.-</ecNumber>
    </submittedName>
</protein>
<dbReference type="InterPro" id="IPR036397">
    <property type="entry name" value="RNaseH_sf"/>
</dbReference>
<evidence type="ECO:0000313" key="1">
    <source>
        <dbReference type="EMBL" id="SFV78825.1"/>
    </source>
</evidence>
<dbReference type="AlphaFoldDB" id="A0A1W1DCN1"/>
<reference evidence="1" key="1">
    <citation type="submission" date="2016-10" db="EMBL/GenBank/DDBJ databases">
        <authorList>
            <person name="de Groot N.N."/>
        </authorList>
    </citation>
    <scope>NUCLEOTIDE SEQUENCE</scope>
</reference>
<name>A0A1W1DCN1_9ZZZZ</name>
<proteinExistence type="predicted"/>
<dbReference type="EMBL" id="FPHS01000039">
    <property type="protein sequence ID" value="SFV78825.1"/>
    <property type="molecule type" value="Genomic_DNA"/>
</dbReference>
<dbReference type="GO" id="GO:0016787">
    <property type="term" value="F:hydrolase activity"/>
    <property type="evidence" value="ECO:0007669"/>
    <property type="project" value="UniProtKB-KW"/>
</dbReference>
<organism evidence="1">
    <name type="scientific">hydrothermal vent metagenome</name>
    <dbReference type="NCBI Taxonomy" id="652676"/>
    <lineage>
        <taxon>unclassified sequences</taxon>
        <taxon>metagenomes</taxon>
        <taxon>ecological metagenomes</taxon>
    </lineage>
</organism>
<keyword evidence="1" id="KW-0378">Hydrolase</keyword>
<dbReference type="EC" id="3.1.13.-" evidence="1"/>